<protein>
    <submittedName>
        <fullName evidence="1">Uncharacterized protein</fullName>
    </submittedName>
</protein>
<evidence type="ECO:0000313" key="1">
    <source>
        <dbReference type="EMBL" id="ARF03363.1"/>
    </source>
</evidence>
<accession>A0A1X8VJK3</accession>
<geneLocation type="mitochondrion" evidence="1"/>
<dbReference type="EMBL" id="MH400233">
    <property type="protein sequence ID" value="QDH07238.1"/>
    <property type="molecule type" value="Genomic_DNA"/>
</dbReference>
<dbReference type="EMBL" id="KY622006">
    <property type="protein sequence ID" value="ARF03363.1"/>
    <property type="molecule type" value="Genomic_DNA"/>
</dbReference>
<dbReference type="AlphaFoldDB" id="A0A1X8VJK3"/>
<keyword evidence="1" id="KW-0496">Mitochondrion</keyword>
<dbReference type="GeneID" id="32888749"/>
<evidence type="ECO:0000313" key="2">
    <source>
        <dbReference type="EMBL" id="QDH07238.1"/>
    </source>
</evidence>
<dbReference type="RefSeq" id="YP_009364349.1">
    <property type="nucleotide sequence ID" value="NC_034659.1"/>
</dbReference>
<proteinExistence type="predicted"/>
<reference evidence="2" key="2">
    <citation type="submission" date="2018-05" db="EMBL/GenBank/DDBJ databases">
        <authorList>
            <person name="Zhang Y."/>
        </authorList>
    </citation>
    <scope>NUCLEOTIDE SEQUENCE</scope>
</reference>
<sequence length="108" mass="12674">MDTWIGKGFNGYYLFSKSLTNKELESLLELYLSPVEVAPREGYKKVELWIYCAETLELMNNSPFTTLKDILNYFNIRLYRDIARHIDTELATKKGGKLVYFFSKEISK</sequence>
<name>A0A1X8VJK3_9HYPO</name>
<gene>
    <name evidence="1" type="primary">orf108</name>
</gene>
<reference evidence="1" key="1">
    <citation type="submission" date="2017-02" db="EMBL/GenBank/DDBJ databases">
        <title>SMRT sequencing of the wild medicinal fungus Ophiocordyceps sinensis mitochondrial genome reveals phylogenetic relationship and depicts a genome-wide modification map.</title>
        <authorList>
            <person name="Liu D."/>
            <person name="Kang X."/>
            <person name="Hu L."/>
        </authorList>
    </citation>
    <scope>NUCLEOTIDE SEQUENCE</scope>
</reference>
<organism evidence="1">
    <name type="scientific">Ophiocordyceps sinensis</name>
    <dbReference type="NCBI Taxonomy" id="72228"/>
    <lineage>
        <taxon>Eukaryota</taxon>
        <taxon>Fungi</taxon>
        <taxon>Dikarya</taxon>
        <taxon>Ascomycota</taxon>
        <taxon>Pezizomycotina</taxon>
        <taxon>Sordariomycetes</taxon>
        <taxon>Hypocreomycetidae</taxon>
        <taxon>Hypocreales</taxon>
        <taxon>Ophiocordycipitaceae</taxon>
        <taxon>Ophiocordyceps</taxon>
    </lineage>
</organism>